<sequence length="59" mass="6431">MPVVCRNGSLNRTLIVRQNWIAASENIDGRPGRPSCGASQVISLSSQISKEPRFFSEAV</sequence>
<proteinExistence type="predicted"/>
<dbReference type="EMBL" id="MLJW01001048">
    <property type="protein sequence ID" value="OIQ80534.1"/>
    <property type="molecule type" value="Genomic_DNA"/>
</dbReference>
<comment type="caution">
    <text evidence="1">The sequence shown here is derived from an EMBL/GenBank/DDBJ whole genome shotgun (WGS) entry which is preliminary data.</text>
</comment>
<gene>
    <name evidence="1" type="ORF">GALL_377110</name>
</gene>
<accession>A0A1J5QA67</accession>
<name>A0A1J5QA67_9ZZZZ</name>
<evidence type="ECO:0000313" key="1">
    <source>
        <dbReference type="EMBL" id="OIQ80534.1"/>
    </source>
</evidence>
<reference evidence="1" key="1">
    <citation type="submission" date="2016-10" db="EMBL/GenBank/DDBJ databases">
        <title>Sequence of Gallionella enrichment culture.</title>
        <authorList>
            <person name="Poehlein A."/>
            <person name="Muehling M."/>
            <person name="Daniel R."/>
        </authorList>
    </citation>
    <scope>NUCLEOTIDE SEQUENCE</scope>
</reference>
<dbReference type="AlphaFoldDB" id="A0A1J5QA67"/>
<organism evidence="1">
    <name type="scientific">mine drainage metagenome</name>
    <dbReference type="NCBI Taxonomy" id="410659"/>
    <lineage>
        <taxon>unclassified sequences</taxon>
        <taxon>metagenomes</taxon>
        <taxon>ecological metagenomes</taxon>
    </lineage>
</organism>
<protein>
    <submittedName>
        <fullName evidence="1">Uncharacterized protein</fullName>
    </submittedName>
</protein>